<comment type="subcellular location">
    <subcellularLocation>
        <location evidence="1 7">Cell membrane</location>
        <topology evidence="1 7">Multi-pass membrane protein</topology>
    </subcellularLocation>
</comment>
<dbReference type="GO" id="GO:0005886">
    <property type="term" value="C:plasma membrane"/>
    <property type="evidence" value="ECO:0007669"/>
    <property type="project" value="UniProtKB-SubCell"/>
</dbReference>
<dbReference type="PANTHER" id="PTHR30193">
    <property type="entry name" value="ABC TRANSPORTER PERMEASE PROTEIN"/>
    <property type="match status" value="1"/>
</dbReference>
<keyword evidence="2 7" id="KW-0813">Transport</keyword>
<sequence>MDKNSIEKTSFRKGARQLIAVAPFILIGFVFVCIFVIYPQIKNVWMSLTEYNIMQPSNSVFVGIQNYAKAFVGDEKDKFWIAFRNVILYGVFTIPPGMLIGLILAVLINGVKKFNTFFRAILYLPVLIDWIVVSIIFLYLFSDGKAGLVNYYLMKLNILQQPIAWFSSTWTANAVIWIFGIWKSIGWVMIIYLAGLQGISKDIYEAAEIDGATKTQKFLKITIPLIRPTTYFVLINLIIGSFNVFFAVYMLTSGGPIGTTDVLQNYMYNQAFKYMNFGYACAISVITGLSILLLTIFRDKFFKYERN</sequence>
<keyword evidence="6 7" id="KW-0472">Membrane</keyword>
<dbReference type="CDD" id="cd06261">
    <property type="entry name" value="TM_PBP2"/>
    <property type="match status" value="1"/>
</dbReference>
<feature type="transmembrane region" description="Helical" evidence="7">
    <location>
        <begin position="174"/>
        <end position="194"/>
    </location>
</feature>
<evidence type="ECO:0000256" key="3">
    <source>
        <dbReference type="ARBA" id="ARBA00022475"/>
    </source>
</evidence>
<feature type="transmembrane region" description="Helical" evidence="7">
    <location>
        <begin position="21"/>
        <end position="41"/>
    </location>
</feature>
<keyword evidence="10" id="KW-1185">Reference proteome</keyword>
<gene>
    <name evidence="9" type="primary">lacF_9</name>
    <name evidence="9" type="ORF">CAFE_32040</name>
</gene>
<dbReference type="Proteomes" id="UP000469440">
    <property type="component" value="Unassembled WGS sequence"/>
</dbReference>
<dbReference type="SUPFAM" id="SSF161098">
    <property type="entry name" value="MetI-like"/>
    <property type="match status" value="1"/>
</dbReference>
<dbReference type="EMBL" id="VWXL01000095">
    <property type="protein sequence ID" value="MVB12464.1"/>
    <property type="molecule type" value="Genomic_DNA"/>
</dbReference>
<keyword evidence="4 7" id="KW-0812">Transmembrane</keyword>
<keyword evidence="5 7" id="KW-1133">Transmembrane helix</keyword>
<feature type="domain" description="ABC transmembrane type-1" evidence="8">
    <location>
        <begin position="83"/>
        <end position="298"/>
    </location>
</feature>
<dbReference type="OrthoDB" id="367897at2"/>
<evidence type="ECO:0000256" key="2">
    <source>
        <dbReference type="ARBA" id="ARBA00022448"/>
    </source>
</evidence>
<evidence type="ECO:0000256" key="1">
    <source>
        <dbReference type="ARBA" id="ARBA00004651"/>
    </source>
</evidence>
<comment type="caution">
    <text evidence="9">The sequence shown here is derived from an EMBL/GenBank/DDBJ whole genome shotgun (WGS) entry which is preliminary data.</text>
</comment>
<comment type="similarity">
    <text evidence="7">Belongs to the binding-protein-dependent transport system permease family.</text>
</comment>
<feature type="transmembrane region" description="Helical" evidence="7">
    <location>
        <begin position="120"/>
        <end position="141"/>
    </location>
</feature>
<dbReference type="InterPro" id="IPR051393">
    <property type="entry name" value="ABC_transporter_permease"/>
</dbReference>
<evidence type="ECO:0000256" key="6">
    <source>
        <dbReference type="ARBA" id="ARBA00023136"/>
    </source>
</evidence>
<dbReference type="RefSeq" id="WP_156991195.1">
    <property type="nucleotide sequence ID" value="NZ_VWXL01000095.1"/>
</dbReference>
<feature type="transmembrane region" description="Helical" evidence="7">
    <location>
        <begin position="277"/>
        <end position="297"/>
    </location>
</feature>
<dbReference type="GO" id="GO:0055085">
    <property type="term" value="P:transmembrane transport"/>
    <property type="evidence" value="ECO:0007669"/>
    <property type="project" value="InterPro"/>
</dbReference>
<feature type="transmembrane region" description="Helical" evidence="7">
    <location>
        <begin position="230"/>
        <end position="251"/>
    </location>
</feature>
<proteinExistence type="inferred from homology"/>
<evidence type="ECO:0000256" key="7">
    <source>
        <dbReference type="RuleBase" id="RU363032"/>
    </source>
</evidence>
<reference evidence="9 10" key="1">
    <citation type="submission" date="2019-09" db="EMBL/GenBank/DDBJ databases">
        <title>Genome sequence of Clostridium sp. EA1.</title>
        <authorList>
            <person name="Poehlein A."/>
            <person name="Bengelsdorf F.R."/>
            <person name="Daniel R."/>
        </authorList>
    </citation>
    <scope>NUCLEOTIDE SEQUENCE [LARGE SCALE GENOMIC DNA]</scope>
    <source>
        <strain evidence="9 10">EA1</strain>
    </source>
</reference>
<dbReference type="Gene3D" id="1.10.3720.10">
    <property type="entry name" value="MetI-like"/>
    <property type="match status" value="1"/>
</dbReference>
<dbReference type="InterPro" id="IPR035906">
    <property type="entry name" value="MetI-like_sf"/>
</dbReference>
<dbReference type="AlphaFoldDB" id="A0A6N8I300"/>
<accession>A0A6N8I300</accession>
<dbReference type="PROSITE" id="PS50928">
    <property type="entry name" value="ABC_TM1"/>
    <property type="match status" value="1"/>
</dbReference>
<organism evidence="9 10">
    <name type="scientific">Caproicibacter fermentans</name>
    <dbReference type="NCBI Taxonomy" id="2576756"/>
    <lineage>
        <taxon>Bacteria</taxon>
        <taxon>Bacillati</taxon>
        <taxon>Bacillota</taxon>
        <taxon>Clostridia</taxon>
        <taxon>Eubacteriales</taxon>
        <taxon>Acutalibacteraceae</taxon>
        <taxon>Caproicibacter</taxon>
    </lineage>
</organism>
<keyword evidence="3" id="KW-1003">Cell membrane</keyword>
<evidence type="ECO:0000256" key="4">
    <source>
        <dbReference type="ARBA" id="ARBA00022692"/>
    </source>
</evidence>
<name>A0A6N8I300_9FIRM</name>
<protein>
    <submittedName>
        <fullName evidence="9">Lactose transport system permease protein LacF</fullName>
    </submittedName>
</protein>
<feature type="transmembrane region" description="Helical" evidence="7">
    <location>
        <begin position="86"/>
        <end position="108"/>
    </location>
</feature>
<dbReference type="PANTHER" id="PTHR30193:SF37">
    <property type="entry name" value="INNER MEMBRANE ABC TRANSPORTER PERMEASE PROTEIN YCJO"/>
    <property type="match status" value="1"/>
</dbReference>
<evidence type="ECO:0000259" key="8">
    <source>
        <dbReference type="PROSITE" id="PS50928"/>
    </source>
</evidence>
<evidence type="ECO:0000313" key="9">
    <source>
        <dbReference type="EMBL" id="MVB12464.1"/>
    </source>
</evidence>
<dbReference type="Pfam" id="PF00528">
    <property type="entry name" value="BPD_transp_1"/>
    <property type="match status" value="1"/>
</dbReference>
<dbReference type="InterPro" id="IPR000515">
    <property type="entry name" value="MetI-like"/>
</dbReference>
<evidence type="ECO:0000256" key="5">
    <source>
        <dbReference type="ARBA" id="ARBA00022989"/>
    </source>
</evidence>
<evidence type="ECO:0000313" key="10">
    <source>
        <dbReference type="Proteomes" id="UP000469440"/>
    </source>
</evidence>